<dbReference type="Proteomes" id="UP000198635">
    <property type="component" value="Unassembled WGS sequence"/>
</dbReference>
<feature type="region of interest" description="Disordered" evidence="1">
    <location>
        <begin position="276"/>
        <end position="297"/>
    </location>
</feature>
<dbReference type="RefSeq" id="WP_092379658.1">
    <property type="nucleotide sequence ID" value="NZ_FORX01000037.1"/>
</dbReference>
<protein>
    <submittedName>
        <fullName evidence="2">AAA domain-containing protein</fullName>
    </submittedName>
</protein>
<dbReference type="InterPro" id="IPR027417">
    <property type="entry name" value="P-loop_NTPase"/>
</dbReference>
<organism evidence="2 3">
    <name type="scientific">Desulfomicrobium apsheronum</name>
    <dbReference type="NCBI Taxonomy" id="52560"/>
    <lineage>
        <taxon>Bacteria</taxon>
        <taxon>Pseudomonadati</taxon>
        <taxon>Thermodesulfobacteriota</taxon>
        <taxon>Desulfovibrionia</taxon>
        <taxon>Desulfovibrionales</taxon>
        <taxon>Desulfomicrobiaceae</taxon>
        <taxon>Desulfomicrobium</taxon>
    </lineage>
</organism>
<dbReference type="STRING" id="52560.SAMN04488082_1376"/>
<dbReference type="Pfam" id="PF13481">
    <property type="entry name" value="AAA_25"/>
    <property type="match status" value="1"/>
</dbReference>
<evidence type="ECO:0000256" key="1">
    <source>
        <dbReference type="SAM" id="MobiDB-lite"/>
    </source>
</evidence>
<evidence type="ECO:0000313" key="3">
    <source>
        <dbReference type="Proteomes" id="UP000198635"/>
    </source>
</evidence>
<gene>
    <name evidence="2" type="ORF">SAMN04488082_1376</name>
</gene>
<reference evidence="3" key="1">
    <citation type="submission" date="2016-10" db="EMBL/GenBank/DDBJ databases">
        <authorList>
            <person name="Varghese N."/>
            <person name="Submissions S."/>
        </authorList>
    </citation>
    <scope>NUCLEOTIDE SEQUENCE [LARGE SCALE GENOMIC DNA]</scope>
    <source>
        <strain evidence="3">DSM 5918</strain>
    </source>
</reference>
<name>A0A1I4AFZ9_9BACT</name>
<sequence length="826" mass="89817">MNTQIKNPAGGPGFKVGAEVIQQPQENLEAISQNCQEKTEPVVISRYTSGDTLTKSFSLVDGKLVKRPGGHMTSGQVERVTVACPEDLAGKVLNLTTHQALGFGLSAHNIARIVAQGMLDRIPQNASMPVIARTAQNITFTKGKPGVLMADVDAPKDGRPPLTREQALALIISVCPEFARAPMLICDSASSHIWNSETGEQLVGARGLRIYVFVSDASDIPRAGKVLVNKLSLAGHGYIQITAAGTMKEDGPLDAAVWQGERLDFAAGAACEPPLEQRRPAPEVRNNDAPPLDTRRALPPLTTKQEAELHRLVQAAKEKARPEAARIREQWLDSRVDAELAREGKTSATHPKEAQATRTQLAAAAATSILHKEFILYLKDGQSVTVEEVLANREKYDGARCADPLEPSYGNDDRIGLIILNDGDARVFSHAHGGQVYYLEEVKKAEPAPRFQLLNRDGIMALSDPEWIIKLIFPTRGLVVIHGLSTVGKSFLAFDMGCHIAEGRKFFGHRVKQRPVVYVCLEGEAGFKRRVQAWEQHHGRIIPDQLFLVKDTFDIREPQDIDGLTAIIPDGAVVIIDTLNRCAPGAEENGSVDMGLIINGAKEIERRTSGLVAFVAHPGKDESRGIRGHSSLFAALDGNIEVVAKGDRFMWTARKVKDGPGGGEYFFKRDVVTLGEDEDGDPITSCVIVPDFAPSQKERRLSPGMKLGLETFMAALGNTEGEAGVQLDTWREHFYCASTADTSEAKKKSFLRARKDLVEAGILAVTNDFYVLNESNRDTGHCRDTTGTLSRQGGFLPGHPGHHPKGCVPCPAPHGDRTGTFVEMVL</sequence>
<proteinExistence type="predicted"/>
<accession>A0A1I4AFZ9</accession>
<keyword evidence="3" id="KW-1185">Reference proteome</keyword>
<feature type="compositionally biased region" description="Basic and acidic residues" evidence="1">
    <location>
        <begin position="276"/>
        <end position="286"/>
    </location>
</feature>
<dbReference type="AlphaFoldDB" id="A0A1I4AFZ9"/>
<dbReference type="OrthoDB" id="5451268at2"/>
<dbReference type="SUPFAM" id="SSF52540">
    <property type="entry name" value="P-loop containing nucleoside triphosphate hydrolases"/>
    <property type="match status" value="1"/>
</dbReference>
<evidence type="ECO:0000313" key="2">
    <source>
        <dbReference type="EMBL" id="SFK54967.1"/>
    </source>
</evidence>
<dbReference type="Gene3D" id="3.40.50.300">
    <property type="entry name" value="P-loop containing nucleotide triphosphate hydrolases"/>
    <property type="match status" value="1"/>
</dbReference>
<dbReference type="EMBL" id="FORX01000037">
    <property type="protein sequence ID" value="SFK54967.1"/>
    <property type="molecule type" value="Genomic_DNA"/>
</dbReference>